<dbReference type="KEGG" id="pstg:E8M01_25710"/>
<evidence type="ECO:0008006" key="4">
    <source>
        <dbReference type="Google" id="ProtNLM"/>
    </source>
</evidence>
<dbReference type="AlphaFoldDB" id="A0A4D7BHH7"/>
<sequence>MSTEPDGAPAEPTPRFRIDLDYADDELAAVEAVMARRQQALLKRDPWDPWAIIIMGCIVAFATAILAMWLGVGRRGQGAIIAALAFVAFWIGASSPGLIARRQAARLRAAERADFRAEWAGTTLAVDARGISLQRPDAQGFYAASAFRSATREGGLVLLWPHAGAPLAIPARLMSTGQQARLMAIASGQSATEAGLAAAAQHP</sequence>
<keyword evidence="1" id="KW-1133">Transmembrane helix</keyword>
<keyword evidence="1" id="KW-0812">Transmembrane</keyword>
<proteinExistence type="predicted"/>
<name>A0A4D7BHH7_9HYPH</name>
<gene>
    <name evidence="2" type="ORF">E8M01_25710</name>
</gene>
<feature type="transmembrane region" description="Helical" evidence="1">
    <location>
        <begin position="50"/>
        <end position="72"/>
    </location>
</feature>
<dbReference type="RefSeq" id="WP_136962753.1">
    <property type="nucleotide sequence ID" value="NZ_CP039690.1"/>
</dbReference>
<reference evidence="2 3" key="1">
    <citation type="submission" date="2019-04" db="EMBL/GenBank/DDBJ databases">
        <title>Phreatobacter aquaticus sp. nov.</title>
        <authorList>
            <person name="Choi A."/>
        </authorList>
    </citation>
    <scope>NUCLEOTIDE SEQUENCE [LARGE SCALE GENOMIC DNA]</scope>
    <source>
        <strain evidence="2 3">KCTC 52518</strain>
    </source>
</reference>
<organism evidence="2 3">
    <name type="scientific">Phreatobacter stygius</name>
    <dbReference type="NCBI Taxonomy" id="1940610"/>
    <lineage>
        <taxon>Bacteria</taxon>
        <taxon>Pseudomonadati</taxon>
        <taxon>Pseudomonadota</taxon>
        <taxon>Alphaproteobacteria</taxon>
        <taxon>Hyphomicrobiales</taxon>
        <taxon>Phreatobacteraceae</taxon>
        <taxon>Phreatobacter</taxon>
    </lineage>
</organism>
<dbReference type="EMBL" id="CP039690">
    <property type="protein sequence ID" value="QCI67322.1"/>
    <property type="molecule type" value="Genomic_DNA"/>
</dbReference>
<evidence type="ECO:0000313" key="2">
    <source>
        <dbReference type="EMBL" id="QCI67322.1"/>
    </source>
</evidence>
<dbReference type="Proteomes" id="UP000298781">
    <property type="component" value="Chromosome"/>
</dbReference>
<evidence type="ECO:0000313" key="3">
    <source>
        <dbReference type="Proteomes" id="UP000298781"/>
    </source>
</evidence>
<accession>A0A4D7BHH7</accession>
<protein>
    <recommendedName>
        <fullName evidence="4">YcxB family protein</fullName>
    </recommendedName>
</protein>
<keyword evidence="1" id="KW-0472">Membrane</keyword>
<keyword evidence="3" id="KW-1185">Reference proteome</keyword>
<evidence type="ECO:0000256" key="1">
    <source>
        <dbReference type="SAM" id="Phobius"/>
    </source>
</evidence>
<feature type="transmembrane region" description="Helical" evidence="1">
    <location>
        <begin position="78"/>
        <end position="99"/>
    </location>
</feature>